<dbReference type="GO" id="GO:0003959">
    <property type="term" value="F:NADPH dehydrogenase activity"/>
    <property type="evidence" value="ECO:0007669"/>
    <property type="project" value="InterPro"/>
</dbReference>
<evidence type="ECO:0008006" key="4">
    <source>
        <dbReference type="Google" id="ProtNLM"/>
    </source>
</evidence>
<dbReference type="PANTHER" id="PTHR43303:SF4">
    <property type="entry name" value="NADPH DEHYDROGENASE C23G7.10C-RELATED"/>
    <property type="match status" value="1"/>
</dbReference>
<evidence type="ECO:0000313" key="3">
    <source>
        <dbReference type="Proteomes" id="UP001175228"/>
    </source>
</evidence>
<dbReference type="PANTHER" id="PTHR43303">
    <property type="entry name" value="NADPH DEHYDROGENASE C23G7.10C-RELATED"/>
    <property type="match status" value="1"/>
</dbReference>
<comment type="caution">
    <text evidence="2">The sequence shown here is derived from an EMBL/GenBank/DDBJ whole genome shotgun (WGS) entry which is preliminary data.</text>
</comment>
<sequence length="102" mass="10749">MAISSMVVPAPGVSFFTPAQDPPAGTAVVPQSNGKHIPSLFQPITMCGVTFQNRIFLSPMCQYSCESGMATPWHVAHLGGMFTRGPGLTFLEAAAVVPEGRI</sequence>
<accession>A0AA39Q1G0</accession>
<proteinExistence type="predicted"/>
<dbReference type="Gene3D" id="3.20.20.70">
    <property type="entry name" value="Aldolase class I"/>
    <property type="match status" value="1"/>
</dbReference>
<name>A0AA39Q1G0_9AGAR</name>
<dbReference type="GO" id="GO:0010181">
    <property type="term" value="F:FMN binding"/>
    <property type="evidence" value="ECO:0007669"/>
    <property type="project" value="InterPro"/>
</dbReference>
<gene>
    <name evidence="2" type="ORF">EDD18DRAFT_1356394</name>
</gene>
<dbReference type="Proteomes" id="UP001175228">
    <property type="component" value="Unassembled WGS sequence"/>
</dbReference>
<dbReference type="GO" id="GO:0050661">
    <property type="term" value="F:NADP binding"/>
    <property type="evidence" value="ECO:0007669"/>
    <property type="project" value="InterPro"/>
</dbReference>
<keyword evidence="3" id="KW-1185">Reference proteome</keyword>
<evidence type="ECO:0000256" key="1">
    <source>
        <dbReference type="ARBA" id="ARBA00001917"/>
    </source>
</evidence>
<evidence type="ECO:0000313" key="2">
    <source>
        <dbReference type="EMBL" id="KAK0493474.1"/>
    </source>
</evidence>
<dbReference type="EMBL" id="JAUEPU010000024">
    <property type="protein sequence ID" value="KAK0493474.1"/>
    <property type="molecule type" value="Genomic_DNA"/>
</dbReference>
<reference evidence="2" key="1">
    <citation type="submission" date="2023-06" db="EMBL/GenBank/DDBJ databases">
        <authorList>
            <consortium name="Lawrence Berkeley National Laboratory"/>
            <person name="Ahrendt S."/>
            <person name="Sahu N."/>
            <person name="Indic B."/>
            <person name="Wong-Bajracharya J."/>
            <person name="Merenyi Z."/>
            <person name="Ke H.-M."/>
            <person name="Monk M."/>
            <person name="Kocsube S."/>
            <person name="Drula E."/>
            <person name="Lipzen A."/>
            <person name="Balint B."/>
            <person name="Henrissat B."/>
            <person name="Andreopoulos B."/>
            <person name="Martin F.M."/>
            <person name="Harder C.B."/>
            <person name="Rigling D."/>
            <person name="Ford K.L."/>
            <person name="Foster G.D."/>
            <person name="Pangilinan J."/>
            <person name="Papanicolaou A."/>
            <person name="Barry K."/>
            <person name="LaButti K."/>
            <person name="Viragh M."/>
            <person name="Koriabine M."/>
            <person name="Yan M."/>
            <person name="Riley R."/>
            <person name="Champramary S."/>
            <person name="Plett K.L."/>
            <person name="Tsai I.J."/>
            <person name="Slot J."/>
            <person name="Sipos G."/>
            <person name="Plett J."/>
            <person name="Nagy L.G."/>
            <person name="Grigoriev I.V."/>
        </authorList>
    </citation>
    <scope>NUCLEOTIDE SEQUENCE</scope>
    <source>
        <strain evidence="2">HWK02</strain>
    </source>
</reference>
<protein>
    <recommendedName>
        <fullName evidence="4">NADH:flavin oxidoreductase/NADH oxidase N-terminal domain-containing protein</fullName>
    </recommendedName>
</protein>
<dbReference type="InterPro" id="IPR044152">
    <property type="entry name" value="YqjM-like"/>
</dbReference>
<organism evidence="2 3">
    <name type="scientific">Armillaria luteobubalina</name>
    <dbReference type="NCBI Taxonomy" id="153913"/>
    <lineage>
        <taxon>Eukaryota</taxon>
        <taxon>Fungi</taxon>
        <taxon>Dikarya</taxon>
        <taxon>Basidiomycota</taxon>
        <taxon>Agaricomycotina</taxon>
        <taxon>Agaricomycetes</taxon>
        <taxon>Agaricomycetidae</taxon>
        <taxon>Agaricales</taxon>
        <taxon>Marasmiineae</taxon>
        <taxon>Physalacriaceae</taxon>
        <taxon>Armillaria</taxon>
    </lineage>
</organism>
<dbReference type="SUPFAM" id="SSF51395">
    <property type="entry name" value="FMN-linked oxidoreductases"/>
    <property type="match status" value="1"/>
</dbReference>
<dbReference type="AlphaFoldDB" id="A0AA39Q1G0"/>
<dbReference type="InterPro" id="IPR013785">
    <property type="entry name" value="Aldolase_TIM"/>
</dbReference>
<comment type="cofactor">
    <cofactor evidence="1">
        <name>FMN</name>
        <dbReference type="ChEBI" id="CHEBI:58210"/>
    </cofactor>
</comment>